<gene>
    <name evidence="2" type="ORF">C8046_03435</name>
</gene>
<dbReference type="RefSeq" id="WP_109228260.1">
    <property type="nucleotide sequence ID" value="NZ_PYHR01000002.1"/>
</dbReference>
<proteinExistence type="predicted"/>
<accession>A0A2U1ZSB6</accession>
<dbReference type="SUPFAM" id="SSF54427">
    <property type="entry name" value="NTF2-like"/>
    <property type="match status" value="1"/>
</dbReference>
<dbReference type="InterPro" id="IPR037401">
    <property type="entry name" value="SnoaL-like"/>
</dbReference>
<dbReference type="PANTHER" id="PTHR41252:SF1">
    <property type="entry name" value="BLR2505 PROTEIN"/>
    <property type="match status" value="1"/>
</dbReference>
<dbReference type="OrthoDB" id="6657864at2"/>
<comment type="caution">
    <text evidence="2">The sequence shown here is derived from an EMBL/GenBank/DDBJ whole genome shotgun (WGS) entry which is preliminary data.</text>
</comment>
<evidence type="ECO:0000313" key="3">
    <source>
        <dbReference type="Proteomes" id="UP000245166"/>
    </source>
</evidence>
<dbReference type="Pfam" id="PF12680">
    <property type="entry name" value="SnoaL_2"/>
    <property type="match status" value="1"/>
</dbReference>
<name>A0A2U1ZSB6_9MICO</name>
<keyword evidence="3" id="KW-1185">Reference proteome</keyword>
<sequence>MTTDTPDTASSRATAKKFLQHMLEGDTQALLDLFHEDGTWQIMGETDGFTLLSTHPKAEIAALMHTVASAIAVPHDLTVGDILADGDRAAVEIHPTAQAVNGHRYDNHILFLFHVRAGRIHSLKEYLDTRHLEKITSTRRVEVLP</sequence>
<dbReference type="Proteomes" id="UP000245166">
    <property type="component" value="Unassembled WGS sequence"/>
</dbReference>
<dbReference type="EMBL" id="PYHR01000002">
    <property type="protein sequence ID" value="PWD49877.1"/>
    <property type="molecule type" value="Genomic_DNA"/>
</dbReference>
<dbReference type="PANTHER" id="PTHR41252">
    <property type="entry name" value="BLR2505 PROTEIN"/>
    <property type="match status" value="1"/>
</dbReference>
<organism evidence="2 3">
    <name type="scientific">Serinibacter arcticus</name>
    <dbReference type="NCBI Taxonomy" id="1655435"/>
    <lineage>
        <taxon>Bacteria</taxon>
        <taxon>Bacillati</taxon>
        <taxon>Actinomycetota</taxon>
        <taxon>Actinomycetes</taxon>
        <taxon>Micrococcales</taxon>
        <taxon>Beutenbergiaceae</taxon>
        <taxon>Serinibacter</taxon>
    </lineage>
</organism>
<evidence type="ECO:0000313" key="2">
    <source>
        <dbReference type="EMBL" id="PWD49877.1"/>
    </source>
</evidence>
<feature type="domain" description="SnoaL-like" evidence="1">
    <location>
        <begin position="16"/>
        <end position="120"/>
    </location>
</feature>
<evidence type="ECO:0000259" key="1">
    <source>
        <dbReference type="Pfam" id="PF12680"/>
    </source>
</evidence>
<reference evidence="2 3" key="1">
    <citation type="submission" date="2018-03" db="EMBL/GenBank/DDBJ databases">
        <title>Genome assembly of novel Miniimonas species PCH200.</title>
        <authorList>
            <person name="Thakur V."/>
            <person name="Kumar V."/>
            <person name="Singh D."/>
        </authorList>
    </citation>
    <scope>NUCLEOTIDE SEQUENCE [LARGE SCALE GENOMIC DNA]</scope>
    <source>
        <strain evidence="2 3">PCH200</strain>
    </source>
</reference>
<protein>
    <recommendedName>
        <fullName evidence="1">SnoaL-like domain-containing protein</fullName>
    </recommendedName>
</protein>
<dbReference type="AlphaFoldDB" id="A0A2U1ZSB6"/>
<dbReference type="InterPro" id="IPR032710">
    <property type="entry name" value="NTF2-like_dom_sf"/>
</dbReference>
<dbReference type="Gene3D" id="3.10.450.50">
    <property type="match status" value="1"/>
</dbReference>